<name>A0A1R2B8E2_9CILI</name>
<gene>
    <name evidence="1" type="ORF">SteCoe_28348</name>
</gene>
<dbReference type="Proteomes" id="UP000187209">
    <property type="component" value="Unassembled WGS sequence"/>
</dbReference>
<reference evidence="1 2" key="1">
    <citation type="submission" date="2016-11" db="EMBL/GenBank/DDBJ databases">
        <title>The macronuclear genome of Stentor coeruleus: a giant cell with tiny introns.</title>
        <authorList>
            <person name="Slabodnick M."/>
            <person name="Ruby J.G."/>
            <person name="Reiff S.B."/>
            <person name="Swart E.C."/>
            <person name="Gosai S."/>
            <person name="Prabakaran S."/>
            <person name="Witkowska E."/>
            <person name="Larue G.E."/>
            <person name="Fisher S."/>
            <person name="Freeman R.M."/>
            <person name="Gunawardena J."/>
            <person name="Chu W."/>
            <person name="Stover N.A."/>
            <person name="Gregory B.D."/>
            <person name="Nowacki M."/>
            <person name="Derisi J."/>
            <person name="Roy S.W."/>
            <person name="Marshall W.F."/>
            <person name="Sood P."/>
        </authorList>
    </citation>
    <scope>NUCLEOTIDE SEQUENCE [LARGE SCALE GENOMIC DNA]</scope>
    <source>
        <strain evidence="1">WM001</strain>
    </source>
</reference>
<evidence type="ECO:0000313" key="1">
    <source>
        <dbReference type="EMBL" id="OMJ73048.1"/>
    </source>
</evidence>
<sequence length="161" mass="19029">MEEIQDLCIYALITGIDSCSTSHNIDRQTLFYWTSDLDFDNNQFFIQMRRYIRIMISTFGIQDTAKILEIPLHILELFHNEYHKPISRRIKKRIINYYLKGIPLISISEFCNLPLEKIQDVISAYKIIALEIQNKKKKEYCANFISNDVKEEDIIVLSDSE</sequence>
<proteinExistence type="predicted"/>
<protein>
    <submittedName>
        <fullName evidence="1">Uncharacterized protein</fullName>
    </submittedName>
</protein>
<keyword evidence="2" id="KW-1185">Reference proteome</keyword>
<organism evidence="1 2">
    <name type="scientific">Stentor coeruleus</name>
    <dbReference type="NCBI Taxonomy" id="5963"/>
    <lineage>
        <taxon>Eukaryota</taxon>
        <taxon>Sar</taxon>
        <taxon>Alveolata</taxon>
        <taxon>Ciliophora</taxon>
        <taxon>Postciliodesmatophora</taxon>
        <taxon>Heterotrichea</taxon>
        <taxon>Heterotrichida</taxon>
        <taxon>Stentoridae</taxon>
        <taxon>Stentor</taxon>
    </lineage>
</organism>
<comment type="caution">
    <text evidence="1">The sequence shown here is derived from an EMBL/GenBank/DDBJ whole genome shotgun (WGS) entry which is preliminary data.</text>
</comment>
<dbReference type="EMBL" id="MPUH01000851">
    <property type="protein sequence ID" value="OMJ73048.1"/>
    <property type="molecule type" value="Genomic_DNA"/>
</dbReference>
<dbReference type="AlphaFoldDB" id="A0A1R2B8E2"/>
<accession>A0A1R2B8E2</accession>
<evidence type="ECO:0000313" key="2">
    <source>
        <dbReference type="Proteomes" id="UP000187209"/>
    </source>
</evidence>